<evidence type="ECO:0000259" key="2">
    <source>
        <dbReference type="PROSITE" id="PS50174"/>
    </source>
</evidence>
<feature type="compositionally biased region" description="Basic and acidic residues" evidence="1">
    <location>
        <begin position="167"/>
        <end position="211"/>
    </location>
</feature>
<dbReference type="EMBL" id="JAODAN010000009">
    <property type="protein sequence ID" value="KAK1922252.1"/>
    <property type="molecule type" value="Genomic_DNA"/>
</dbReference>
<evidence type="ECO:0000313" key="3">
    <source>
        <dbReference type="EMBL" id="KAK1922252.1"/>
    </source>
</evidence>
<feature type="region of interest" description="Disordered" evidence="1">
    <location>
        <begin position="17"/>
        <end position="211"/>
    </location>
</feature>
<dbReference type="Pfam" id="PF13821">
    <property type="entry name" value="DUF4187"/>
    <property type="match status" value="1"/>
</dbReference>
<evidence type="ECO:0000313" key="4">
    <source>
        <dbReference type="Proteomes" id="UP001182556"/>
    </source>
</evidence>
<gene>
    <name evidence="3" type="ORF">DB88DRAFT_389030</name>
</gene>
<dbReference type="PANTHER" id="PTHR21032:SF0">
    <property type="entry name" value="G PATCH DOMAIN-CONTAINING PROTEIN 11"/>
    <property type="match status" value="1"/>
</dbReference>
<dbReference type="GO" id="GO:0003676">
    <property type="term" value="F:nucleic acid binding"/>
    <property type="evidence" value="ECO:0007669"/>
    <property type="project" value="InterPro"/>
</dbReference>
<comment type="caution">
    <text evidence="3">The sequence shown here is derived from an EMBL/GenBank/DDBJ whole genome shotgun (WGS) entry which is preliminary data.</text>
</comment>
<dbReference type="PANTHER" id="PTHR21032">
    <property type="entry name" value="G PATCH DOMAIN-CONTAINING PROTEIN 11"/>
    <property type="match status" value="1"/>
</dbReference>
<name>A0AAD9CVK0_PAPLA</name>
<feature type="compositionally biased region" description="Basic and acidic residues" evidence="1">
    <location>
        <begin position="308"/>
        <end position="326"/>
    </location>
</feature>
<protein>
    <recommendedName>
        <fullName evidence="2">G-patch domain-containing protein</fullName>
    </recommendedName>
</protein>
<dbReference type="Pfam" id="PF01585">
    <property type="entry name" value="G-patch"/>
    <property type="match status" value="1"/>
</dbReference>
<dbReference type="Proteomes" id="UP001182556">
    <property type="component" value="Unassembled WGS sequence"/>
</dbReference>
<accession>A0AAD9CVK0</accession>
<dbReference type="InterPro" id="IPR039249">
    <property type="entry name" value="GPATCH11"/>
</dbReference>
<feature type="domain" description="G-patch" evidence="2">
    <location>
        <begin position="77"/>
        <end position="137"/>
    </location>
</feature>
<dbReference type="PROSITE" id="PS50174">
    <property type="entry name" value="G_PATCH"/>
    <property type="match status" value="1"/>
</dbReference>
<feature type="region of interest" description="Disordered" evidence="1">
    <location>
        <begin position="292"/>
        <end position="327"/>
    </location>
</feature>
<reference evidence="3" key="1">
    <citation type="submission" date="2023-02" db="EMBL/GenBank/DDBJ databases">
        <title>Identification and recombinant expression of a fungal hydrolase from Papiliotrema laurentii that hydrolyzes apple cutin and clears colloidal polyester polyurethane.</title>
        <authorList>
            <consortium name="DOE Joint Genome Institute"/>
            <person name="Roman V.A."/>
            <person name="Bojanowski C."/>
            <person name="Crable B.R."/>
            <person name="Wagner D.N."/>
            <person name="Hung C.S."/>
            <person name="Nadeau L.J."/>
            <person name="Schratz L."/>
            <person name="Haridas S."/>
            <person name="Pangilinan J."/>
            <person name="Lipzen A."/>
            <person name="Na H."/>
            <person name="Yan M."/>
            <person name="Ng V."/>
            <person name="Grigoriev I.V."/>
            <person name="Spatafora J.W."/>
            <person name="Barlow D."/>
            <person name="Biffinger J."/>
            <person name="Kelley-Loughnane N."/>
            <person name="Varaljay V.A."/>
            <person name="Crookes-Goodson W.J."/>
        </authorList>
    </citation>
    <scope>NUCLEOTIDE SEQUENCE</scope>
    <source>
        <strain evidence="3">5307AH</strain>
    </source>
</reference>
<evidence type="ECO:0000256" key="1">
    <source>
        <dbReference type="SAM" id="MobiDB-lite"/>
    </source>
</evidence>
<feature type="compositionally biased region" description="Basic and acidic residues" evidence="1">
    <location>
        <begin position="49"/>
        <end position="59"/>
    </location>
</feature>
<keyword evidence="4" id="KW-1185">Reference proteome</keyword>
<feature type="compositionally biased region" description="Pro residues" evidence="1">
    <location>
        <begin position="254"/>
        <end position="268"/>
    </location>
</feature>
<dbReference type="InterPro" id="IPR025239">
    <property type="entry name" value="DUF4187"/>
</dbReference>
<proteinExistence type="predicted"/>
<dbReference type="SMART" id="SM01173">
    <property type="entry name" value="DUF4187"/>
    <property type="match status" value="1"/>
</dbReference>
<feature type="region of interest" description="Disordered" evidence="1">
    <location>
        <begin position="252"/>
        <end position="271"/>
    </location>
</feature>
<organism evidence="3 4">
    <name type="scientific">Papiliotrema laurentii</name>
    <name type="common">Cryptococcus laurentii</name>
    <dbReference type="NCBI Taxonomy" id="5418"/>
    <lineage>
        <taxon>Eukaryota</taxon>
        <taxon>Fungi</taxon>
        <taxon>Dikarya</taxon>
        <taxon>Basidiomycota</taxon>
        <taxon>Agaricomycotina</taxon>
        <taxon>Tremellomycetes</taxon>
        <taxon>Tremellales</taxon>
        <taxon>Rhynchogastremaceae</taxon>
        <taxon>Papiliotrema</taxon>
    </lineage>
</organism>
<dbReference type="InterPro" id="IPR000467">
    <property type="entry name" value="G_patch_dom"/>
</dbReference>
<sequence>MSDSEDDFMSDKFLVEVPKAAPKTYSDRRNLASLASHRKAQAGQQKTHKQMEEERRREGLATSLFDKAATGSAEGEGGPKALQFMQKMGWTPGQSLGKQRSESPPPAKRRRQEGGADEEEVEEDSAPARGGIGSSSRGRVEPLRISLWQGRKGLSARSPSPPPLPSNRDHHQLDPKRLERLGKATDDYRSRQRRDFEEKEVEKKESKARDQLVQLDEQKGVKFHPLHVMPADPLGTLPPPLLKLIYPAQAISPPSSPVASPAPPVIDPPPERERLVSNAERLREQMRREMLSELGAGEEQDVKFGVPSKEEDRPPRDDDTATREPAVDYGEIDWAEMVSGTKRVLRMDPREHLKYLISQLRHEHLYCFWCSFKYGSYDEMDGPGGCPGEEEDDH</sequence>
<feature type="compositionally biased region" description="Acidic residues" evidence="1">
    <location>
        <begin position="115"/>
        <end position="125"/>
    </location>
</feature>
<dbReference type="GO" id="GO:0000776">
    <property type="term" value="C:kinetochore"/>
    <property type="evidence" value="ECO:0007669"/>
    <property type="project" value="TreeGrafter"/>
</dbReference>
<dbReference type="AlphaFoldDB" id="A0AAD9CVK0"/>